<evidence type="ECO:0000313" key="3">
    <source>
        <dbReference type="Proteomes" id="UP001266305"/>
    </source>
</evidence>
<dbReference type="EMBL" id="JASSZA010000014">
    <property type="protein sequence ID" value="KAK2094628.1"/>
    <property type="molecule type" value="Genomic_DNA"/>
</dbReference>
<sequence>MCQRQEARPQARGRASRRCPGLPPRAAAESRSFCARSARARGRLWPTHMHTHGSAGSRVPGAASAPGAGGSPRAGRVPARLALKFPGTLTARGPLRGGPVVSNESPVARLPPSPHRACTGRGGRWGCSRPARHSVLVQEEGCYHQGRARFPHPAPSPNSKKKIQNTATHCAPAPRVHPRARGTHGSVCGCASLQGAGAVREAGAGAAGGWRGGPEDARSRRALEHQPAPGCTAAASGAARCERGRAWAGAGLGAGEPRGPRGQPSGLRERPGGGPARALAEPRRPSSWPPLLAPPQCTVVGVGTARTRRRARPAGHRPSEPRAPPRHPQPPAEEGAGTPAPAPPCAPAELGLAGRAPPPPPAARGRGKARRELAGECAGRELRARGARRGAGLRSRPHARSRSSRRRGRRGPQSLTARSEPRSPAWA</sequence>
<feature type="compositionally biased region" description="Basic and acidic residues" evidence="1">
    <location>
        <begin position="213"/>
        <end position="224"/>
    </location>
</feature>
<gene>
    <name evidence="2" type="ORF">P7K49_028366</name>
</gene>
<feature type="compositionally biased region" description="Basic residues" evidence="1">
    <location>
        <begin position="395"/>
        <end position="410"/>
    </location>
</feature>
<comment type="caution">
    <text evidence="2">The sequence shown here is derived from an EMBL/GenBank/DDBJ whole genome shotgun (WGS) entry which is preliminary data.</text>
</comment>
<feature type="region of interest" description="Disordered" evidence="1">
    <location>
        <begin position="1"/>
        <end position="33"/>
    </location>
</feature>
<keyword evidence="3" id="KW-1185">Reference proteome</keyword>
<evidence type="ECO:0000313" key="2">
    <source>
        <dbReference type="EMBL" id="KAK2094628.1"/>
    </source>
</evidence>
<feature type="region of interest" description="Disordered" evidence="1">
    <location>
        <begin position="47"/>
        <end position="75"/>
    </location>
</feature>
<protein>
    <submittedName>
        <fullName evidence="2">Uncharacterized protein</fullName>
    </submittedName>
</protein>
<feature type="compositionally biased region" description="Basic and acidic residues" evidence="1">
    <location>
        <begin position="370"/>
        <end position="384"/>
    </location>
</feature>
<organism evidence="2 3">
    <name type="scientific">Saguinus oedipus</name>
    <name type="common">Cotton-top tamarin</name>
    <name type="synonym">Oedipomidas oedipus</name>
    <dbReference type="NCBI Taxonomy" id="9490"/>
    <lineage>
        <taxon>Eukaryota</taxon>
        <taxon>Metazoa</taxon>
        <taxon>Chordata</taxon>
        <taxon>Craniata</taxon>
        <taxon>Vertebrata</taxon>
        <taxon>Euteleostomi</taxon>
        <taxon>Mammalia</taxon>
        <taxon>Eutheria</taxon>
        <taxon>Euarchontoglires</taxon>
        <taxon>Primates</taxon>
        <taxon>Haplorrhini</taxon>
        <taxon>Platyrrhini</taxon>
        <taxon>Cebidae</taxon>
        <taxon>Callitrichinae</taxon>
        <taxon>Saguinus</taxon>
    </lineage>
</organism>
<feature type="region of interest" description="Disordered" evidence="1">
    <location>
        <begin position="94"/>
        <end position="122"/>
    </location>
</feature>
<evidence type="ECO:0000256" key="1">
    <source>
        <dbReference type="SAM" id="MobiDB-lite"/>
    </source>
</evidence>
<name>A0ABQ9UDE1_SAGOE</name>
<reference evidence="2 3" key="1">
    <citation type="submission" date="2023-05" db="EMBL/GenBank/DDBJ databases">
        <title>B98-5 Cell Line De Novo Hybrid Assembly: An Optical Mapping Approach.</title>
        <authorList>
            <person name="Kananen K."/>
            <person name="Auerbach J.A."/>
            <person name="Kautto E."/>
            <person name="Blachly J.S."/>
        </authorList>
    </citation>
    <scope>NUCLEOTIDE SEQUENCE [LARGE SCALE GENOMIC DNA]</scope>
    <source>
        <strain evidence="2">B95-8</strain>
        <tissue evidence="2">Cell line</tissue>
    </source>
</reference>
<feature type="region of interest" description="Disordered" evidence="1">
    <location>
        <begin position="249"/>
        <end position="427"/>
    </location>
</feature>
<feature type="compositionally biased region" description="Basic residues" evidence="1">
    <location>
        <begin position="306"/>
        <end position="315"/>
    </location>
</feature>
<dbReference type="Proteomes" id="UP001266305">
    <property type="component" value="Unassembled WGS sequence"/>
</dbReference>
<accession>A0ABQ9UDE1</accession>
<feature type="compositionally biased region" description="Low complexity" evidence="1">
    <location>
        <begin position="53"/>
        <end position="66"/>
    </location>
</feature>
<proteinExistence type="predicted"/>
<feature type="region of interest" description="Disordered" evidence="1">
    <location>
        <begin position="204"/>
        <end position="234"/>
    </location>
</feature>